<reference evidence="2 3" key="1">
    <citation type="journal article" date="2017" name="ISME J.">
        <title>Energy and carbon metabolisms in a deep terrestrial subsurface fluid microbial community.</title>
        <authorList>
            <person name="Momper L."/>
            <person name="Jungbluth S.P."/>
            <person name="Lee M.D."/>
            <person name="Amend J.P."/>
        </authorList>
    </citation>
    <scope>NUCLEOTIDE SEQUENCE [LARGE SCALE GENOMIC DNA]</scope>
    <source>
        <strain evidence="2">SURF_5</strain>
    </source>
</reference>
<dbReference type="AlphaFoldDB" id="A0A3A4NGA8"/>
<proteinExistence type="predicted"/>
<sequence>MPNPAAAYIGPGAGFAFLSSFFVIFLTFLLAFLSILLWPIRYLLASFRRQKAFGKSRADRVIIVGLDGLDPNLVEKFIIEGKLPNFAKLRQDGTYSRLGTTCPAISPVAWSSFMTGSNPGRHNIFDFLSRDKKTYLPDLSSAHIGKPKRTLSIGSYVIPLGKPEIKLLRKSKPFWTILGEHGIFSSVIRVPITFPPEKFKGVMLSAMCVPDLKGTQGSFTHYTTRQAEGRYTGGMEILMEKNGKSFRSYFSGPENTLRKDASEMKMPFDLVPLGPDTAELRFDGQKTVLKKGEYSDWVRLSFRAAPGMKVHGICRLLLKEIEPHCDMYMTPINIDPAKPALPISHPFIYSIYLSKLFGSYATLGLAEDTWAINERIIEEKAFRQQCYLIQEERERMFFDTLEKTKRGLCTCVFDITDRIQHLFWRYLDDRHPANRDKDVVEYKDSIGRLYADMDALVGRVTERLTDRDVLIIMSDHGFNSFRRGINLNSWLYLNGYLRLKEGETAGEWFKGVDWTKTKAFALGLGGLYLNVKGRESKGIVEASEEAENLKRELIERLTGLRDDSTGEIGITSVYDSASVYSGPYKENAPDLIIGYNKGYRASWDNATGTVTETVFSDNTKSWSGDHCIDPAHVPGVFFSNRKMRKDDINIIDVAPTALELFGIPVPPYMDGKSLLEKIENEADVPAEKQEAAV</sequence>
<keyword evidence="1" id="KW-0472">Membrane</keyword>
<dbReference type="SUPFAM" id="SSF53649">
    <property type="entry name" value="Alkaline phosphatase-like"/>
    <property type="match status" value="1"/>
</dbReference>
<accession>A0A3A4NGA8</accession>
<keyword evidence="1" id="KW-1133">Transmembrane helix</keyword>
<comment type="caution">
    <text evidence="2">The sequence shown here is derived from an EMBL/GenBank/DDBJ whole genome shotgun (WGS) entry which is preliminary data.</text>
</comment>
<protein>
    <submittedName>
        <fullName evidence="2">Nucleotide pyrophosphatase</fullName>
    </submittedName>
</protein>
<organism evidence="2 3">
    <name type="scientific">Abyssobacteria bacterium (strain SURF_5)</name>
    <dbReference type="NCBI Taxonomy" id="2093360"/>
    <lineage>
        <taxon>Bacteria</taxon>
        <taxon>Pseudomonadati</taxon>
        <taxon>Candidatus Hydrogenedentota</taxon>
        <taxon>Candidatus Abyssobacteria</taxon>
    </lineage>
</organism>
<feature type="transmembrane region" description="Helical" evidence="1">
    <location>
        <begin position="12"/>
        <end position="40"/>
    </location>
</feature>
<dbReference type="Proteomes" id="UP000265882">
    <property type="component" value="Unassembled WGS sequence"/>
</dbReference>
<evidence type="ECO:0000313" key="2">
    <source>
        <dbReference type="EMBL" id="RJP17705.1"/>
    </source>
</evidence>
<dbReference type="InterPro" id="IPR017850">
    <property type="entry name" value="Alkaline_phosphatase_core_sf"/>
</dbReference>
<evidence type="ECO:0000256" key="1">
    <source>
        <dbReference type="SAM" id="Phobius"/>
    </source>
</evidence>
<keyword evidence="1" id="KW-0812">Transmembrane</keyword>
<evidence type="ECO:0000313" key="3">
    <source>
        <dbReference type="Proteomes" id="UP000265882"/>
    </source>
</evidence>
<dbReference type="EMBL" id="QZKU01000112">
    <property type="protein sequence ID" value="RJP17705.1"/>
    <property type="molecule type" value="Genomic_DNA"/>
</dbReference>
<name>A0A3A4NGA8_ABYX5</name>
<dbReference type="Pfam" id="PF01663">
    <property type="entry name" value="Phosphodiest"/>
    <property type="match status" value="2"/>
</dbReference>
<dbReference type="Gene3D" id="3.40.720.10">
    <property type="entry name" value="Alkaline Phosphatase, subunit A"/>
    <property type="match status" value="3"/>
</dbReference>
<gene>
    <name evidence="2" type="ORF">C4520_15880</name>
</gene>
<dbReference type="InterPro" id="IPR002591">
    <property type="entry name" value="Phosphodiest/P_Trfase"/>
</dbReference>